<name>A0A9N9ER75_9GLOM</name>
<protein>
    <submittedName>
        <fullName evidence="2">4124_t:CDS:1</fullName>
    </submittedName>
</protein>
<keyword evidence="1" id="KW-0472">Membrane</keyword>
<reference evidence="2" key="1">
    <citation type="submission" date="2021-06" db="EMBL/GenBank/DDBJ databases">
        <authorList>
            <person name="Kallberg Y."/>
            <person name="Tangrot J."/>
            <person name="Rosling A."/>
        </authorList>
    </citation>
    <scope>NUCLEOTIDE SEQUENCE</scope>
    <source>
        <strain evidence="2">MA453B</strain>
    </source>
</reference>
<evidence type="ECO:0000313" key="3">
    <source>
        <dbReference type="Proteomes" id="UP000789405"/>
    </source>
</evidence>
<keyword evidence="1" id="KW-0812">Transmembrane</keyword>
<feature type="transmembrane region" description="Helical" evidence="1">
    <location>
        <begin position="12"/>
        <end position="35"/>
    </location>
</feature>
<dbReference type="AlphaFoldDB" id="A0A9N9ER75"/>
<evidence type="ECO:0000313" key="2">
    <source>
        <dbReference type="EMBL" id="CAG8691752.1"/>
    </source>
</evidence>
<dbReference type="Proteomes" id="UP000789405">
    <property type="component" value="Unassembled WGS sequence"/>
</dbReference>
<gene>
    <name evidence="2" type="ORF">DERYTH_LOCUS12424</name>
</gene>
<dbReference type="EMBL" id="CAJVPY010008121">
    <property type="protein sequence ID" value="CAG8691752.1"/>
    <property type="molecule type" value="Genomic_DNA"/>
</dbReference>
<organism evidence="2 3">
    <name type="scientific">Dentiscutata erythropus</name>
    <dbReference type="NCBI Taxonomy" id="1348616"/>
    <lineage>
        <taxon>Eukaryota</taxon>
        <taxon>Fungi</taxon>
        <taxon>Fungi incertae sedis</taxon>
        <taxon>Mucoromycota</taxon>
        <taxon>Glomeromycotina</taxon>
        <taxon>Glomeromycetes</taxon>
        <taxon>Diversisporales</taxon>
        <taxon>Gigasporaceae</taxon>
        <taxon>Dentiscutata</taxon>
    </lineage>
</organism>
<keyword evidence="1" id="KW-1133">Transmembrane helix</keyword>
<keyword evidence="3" id="KW-1185">Reference proteome</keyword>
<feature type="non-terminal residue" evidence="2">
    <location>
        <position position="40"/>
    </location>
</feature>
<sequence length="40" mass="4339">MSKAYDSVNSTLLHHALSCLALPASIINTISNLFIGRHND</sequence>
<dbReference type="OrthoDB" id="2435398at2759"/>
<proteinExistence type="predicted"/>
<accession>A0A9N9ER75</accession>
<comment type="caution">
    <text evidence="2">The sequence shown here is derived from an EMBL/GenBank/DDBJ whole genome shotgun (WGS) entry which is preliminary data.</text>
</comment>
<evidence type="ECO:0000256" key="1">
    <source>
        <dbReference type="SAM" id="Phobius"/>
    </source>
</evidence>